<keyword evidence="1" id="KW-0121">Carboxypeptidase</keyword>
<comment type="caution">
    <text evidence="1">The sequence shown here is derived from an EMBL/GenBank/DDBJ whole genome shotgun (WGS) entry which is preliminary data.</text>
</comment>
<dbReference type="Proteomes" id="UP000218542">
    <property type="component" value="Unassembled WGS sequence"/>
</dbReference>
<reference evidence="2" key="1">
    <citation type="journal article" date="2017" name="Environ. Microbiol. Rep.">
        <title>Genetic Diversity of Marine Anaerobic Ammonium-Oxidizing Bacteria as Revealed by Genomic and Proteomic Analyses of 'Candidatus Scalindua japonica'.</title>
        <authorList>
            <person name="Oshiki M."/>
            <person name="Mizuto K."/>
            <person name="Kimura Z."/>
            <person name="Kindaichi T."/>
            <person name="Satoh H."/>
            <person name="Okabe S."/>
        </authorList>
    </citation>
    <scope>NUCLEOTIDE SEQUENCE [LARGE SCALE GENOMIC DNA]</scope>
    <source>
        <strain evidence="2">husup-a2</strain>
    </source>
</reference>
<sequence>MEVESRLKFTVRAKQYQDRQLSFRVANILFMSEKSSTNFEKHTKYCTFVIFKHNIYSRKDILLQELQYGVNVLRFNRF</sequence>
<dbReference type="EMBL" id="BAOS01000040">
    <property type="protein sequence ID" value="GAX62731.1"/>
    <property type="molecule type" value="Genomic_DNA"/>
</dbReference>
<keyword evidence="2" id="KW-1185">Reference proteome</keyword>
<protein>
    <submittedName>
        <fullName evidence="1">D-alanyl-D-alanine carboxypeptidase</fullName>
    </submittedName>
</protein>
<keyword evidence="1" id="KW-0645">Protease</keyword>
<name>A0A286U3T2_9BACT</name>
<evidence type="ECO:0000313" key="2">
    <source>
        <dbReference type="Proteomes" id="UP000218542"/>
    </source>
</evidence>
<dbReference type="GO" id="GO:0004180">
    <property type="term" value="F:carboxypeptidase activity"/>
    <property type="evidence" value="ECO:0007669"/>
    <property type="project" value="UniProtKB-KW"/>
</dbReference>
<evidence type="ECO:0000313" key="1">
    <source>
        <dbReference type="EMBL" id="GAX62731.1"/>
    </source>
</evidence>
<accession>A0A286U3T2</accession>
<gene>
    <name evidence="1" type="ORF">SCALIN_C40_0020</name>
</gene>
<organism evidence="1 2">
    <name type="scientific">Candidatus Scalindua japonica</name>
    <dbReference type="NCBI Taxonomy" id="1284222"/>
    <lineage>
        <taxon>Bacteria</taxon>
        <taxon>Pseudomonadati</taxon>
        <taxon>Planctomycetota</taxon>
        <taxon>Candidatus Brocadiia</taxon>
        <taxon>Candidatus Brocadiales</taxon>
        <taxon>Candidatus Scalinduaceae</taxon>
        <taxon>Candidatus Scalindua</taxon>
    </lineage>
</organism>
<dbReference type="AlphaFoldDB" id="A0A286U3T2"/>
<proteinExistence type="predicted"/>
<keyword evidence="1" id="KW-0378">Hydrolase</keyword>